<feature type="transmembrane region" description="Helical" evidence="2">
    <location>
        <begin position="373"/>
        <end position="393"/>
    </location>
</feature>
<proteinExistence type="predicted"/>
<evidence type="ECO:0000256" key="2">
    <source>
        <dbReference type="SAM" id="Phobius"/>
    </source>
</evidence>
<name>A0ABP0S848_9DINO</name>
<reference evidence="3 4" key="1">
    <citation type="submission" date="2024-02" db="EMBL/GenBank/DDBJ databases">
        <authorList>
            <person name="Chen Y."/>
            <person name="Shah S."/>
            <person name="Dougan E. K."/>
            <person name="Thang M."/>
            <person name="Chan C."/>
        </authorList>
    </citation>
    <scope>NUCLEOTIDE SEQUENCE [LARGE SCALE GENOMIC DNA]</scope>
</reference>
<protein>
    <submittedName>
        <fullName evidence="3">Uncharacterized protein</fullName>
    </submittedName>
</protein>
<feature type="region of interest" description="Disordered" evidence="1">
    <location>
        <begin position="73"/>
        <end position="93"/>
    </location>
</feature>
<dbReference type="EMBL" id="CAXAMM010043111">
    <property type="protein sequence ID" value="CAK9108552.1"/>
    <property type="molecule type" value="Genomic_DNA"/>
</dbReference>
<dbReference type="Proteomes" id="UP001642464">
    <property type="component" value="Unassembled WGS sequence"/>
</dbReference>
<keyword evidence="2" id="KW-0812">Transmembrane</keyword>
<gene>
    <name evidence="3" type="ORF">SCF082_LOCUS50481</name>
</gene>
<evidence type="ECO:0000313" key="4">
    <source>
        <dbReference type="Proteomes" id="UP001642464"/>
    </source>
</evidence>
<comment type="caution">
    <text evidence="3">The sequence shown here is derived from an EMBL/GenBank/DDBJ whole genome shotgun (WGS) entry which is preliminary data.</text>
</comment>
<keyword evidence="2" id="KW-1133">Transmembrane helix</keyword>
<evidence type="ECO:0000256" key="1">
    <source>
        <dbReference type="SAM" id="MobiDB-lite"/>
    </source>
</evidence>
<keyword evidence="2" id="KW-0472">Membrane</keyword>
<organism evidence="3 4">
    <name type="scientific">Durusdinium trenchii</name>
    <dbReference type="NCBI Taxonomy" id="1381693"/>
    <lineage>
        <taxon>Eukaryota</taxon>
        <taxon>Sar</taxon>
        <taxon>Alveolata</taxon>
        <taxon>Dinophyceae</taxon>
        <taxon>Suessiales</taxon>
        <taxon>Symbiodiniaceae</taxon>
        <taxon>Durusdinium</taxon>
    </lineage>
</organism>
<keyword evidence="4" id="KW-1185">Reference proteome</keyword>
<evidence type="ECO:0000313" key="3">
    <source>
        <dbReference type="EMBL" id="CAK9108552.1"/>
    </source>
</evidence>
<accession>A0ABP0S848</accession>
<sequence length="399" mass="44950">MPKRKSSGSNPGAVVPVKKCKDEGATLDDCVPATEVFRGWKERISTHGSIDKYFEDAATIKFLKWIDQTFPPDEGRQGTKSALQHSLETDPDAGGVEKVTVAEQQPRFGIEPAHSLRLADLDGGITTASANVRRKPNCFNLLHQMALLKRMKSDESEAMWEKASQLADAYKVGRSESAAALALLNCVDPPVVAELSAIGGVFNRDFCSAAGQLTSWSKELTNSPQTLNLLVQRLEADWLALNQKSRKPWPYAYVDSQQHSAVTECYRIVNRFSWWGKRCGVCSCHSKNQELPRGHIRAELLCPFDLCWKLAESDLHISLPRRVANAIAQHSWQRWRCFNLRSLRALLRPNEMQLNGRALQEVSTKKDRVRVRFLIVVATLQFMCWCWASGFYADTWTLN</sequence>